<sequence>MGAPISRNMCCSIRDKDGFGKAFAQSPHFNCSEVELPLESPSLVAFSPLWAMGTRRLAVANAHTVHIYRMSDSGKFEMPTLESTLEMEDGFVITALIFRDEDTARAFVIASKPENRARGVNIKIWPCDAAPGVLETTQIAPRALQREGFIASLEEHVAPVTHLAVNSTYLFSCDSSGECRGWQKNRSMALRATARLHKGAVVDFAVDRHFVYSLGEEMNLRIWSTELKEVVVMPIGHVEASCLMGDMAAPVLSPPKGTDEKEAASSFQLSRLSALKRPVSRWSGGQAASGRGSTNTPRGLLFVAGVMAKGQSAAGENAAVLMEWTIAAAPVCQGAVIAHDVPIVTIAYGPFDNGPLITCDGRGLCRVWDCSPRLWCSQQIEASPGAPRSLAKVSVASDPLNCSLYSVAGEKRLLVWCQRGAGE</sequence>
<dbReference type="SMART" id="SM00320">
    <property type="entry name" value="WD40"/>
    <property type="match status" value="3"/>
</dbReference>
<dbReference type="SUPFAM" id="SSF50978">
    <property type="entry name" value="WD40 repeat-like"/>
    <property type="match status" value="1"/>
</dbReference>
<reference evidence="1 2" key="1">
    <citation type="submission" date="2024-02" db="EMBL/GenBank/DDBJ databases">
        <authorList>
            <person name="Chen Y."/>
            <person name="Shah S."/>
            <person name="Dougan E. K."/>
            <person name="Thang M."/>
            <person name="Chan C."/>
        </authorList>
    </citation>
    <scope>NUCLEOTIDE SEQUENCE [LARGE SCALE GENOMIC DNA]</scope>
</reference>
<dbReference type="InterPro" id="IPR015943">
    <property type="entry name" value="WD40/YVTN_repeat-like_dom_sf"/>
</dbReference>
<comment type="caution">
    <text evidence="1">The sequence shown here is derived from an EMBL/GenBank/DDBJ whole genome shotgun (WGS) entry which is preliminary data.</text>
</comment>
<keyword evidence="2" id="KW-1185">Reference proteome</keyword>
<dbReference type="Proteomes" id="UP001642484">
    <property type="component" value="Unassembled WGS sequence"/>
</dbReference>
<organism evidence="1 2">
    <name type="scientific">Durusdinium trenchii</name>
    <dbReference type="NCBI Taxonomy" id="1381693"/>
    <lineage>
        <taxon>Eukaryota</taxon>
        <taxon>Sar</taxon>
        <taxon>Alveolata</taxon>
        <taxon>Dinophyceae</taxon>
        <taxon>Suessiales</taxon>
        <taxon>Symbiodiniaceae</taxon>
        <taxon>Durusdinium</taxon>
    </lineage>
</organism>
<dbReference type="Gene3D" id="2.130.10.10">
    <property type="entry name" value="YVTN repeat-like/Quinoprotein amine dehydrogenase"/>
    <property type="match status" value="1"/>
</dbReference>
<gene>
    <name evidence="1" type="ORF">CCMP2556_LOCUS18174</name>
</gene>
<evidence type="ECO:0000313" key="2">
    <source>
        <dbReference type="Proteomes" id="UP001642484"/>
    </source>
</evidence>
<dbReference type="InterPro" id="IPR036322">
    <property type="entry name" value="WD40_repeat_dom_sf"/>
</dbReference>
<proteinExistence type="predicted"/>
<dbReference type="InterPro" id="IPR001680">
    <property type="entry name" value="WD40_rpt"/>
</dbReference>
<protein>
    <submittedName>
        <fullName evidence="1">Uncharacterized protein</fullName>
    </submittedName>
</protein>
<name>A0ABP0KWC0_9DINO</name>
<accession>A0ABP0KWC0</accession>
<evidence type="ECO:0000313" key="1">
    <source>
        <dbReference type="EMBL" id="CAK9031165.1"/>
    </source>
</evidence>
<dbReference type="EMBL" id="CAXAMN010010224">
    <property type="protein sequence ID" value="CAK9031165.1"/>
    <property type="molecule type" value="Genomic_DNA"/>
</dbReference>